<protein>
    <submittedName>
        <fullName evidence="8">Uncharacterized protein LOC106805534</fullName>
    </submittedName>
</protein>
<proteinExistence type="predicted"/>
<keyword evidence="7" id="KW-1185">Reference proteome</keyword>
<evidence type="ECO:0000256" key="5">
    <source>
        <dbReference type="SAM" id="MobiDB-lite"/>
    </source>
</evidence>
<dbReference type="PROSITE" id="PS51257">
    <property type="entry name" value="PROKAR_LIPOPROTEIN"/>
    <property type="match status" value="1"/>
</dbReference>
<evidence type="ECO:0000256" key="1">
    <source>
        <dbReference type="ARBA" id="ARBA00004141"/>
    </source>
</evidence>
<dbReference type="RefSeq" id="XP_014662653.1">
    <property type="nucleotide sequence ID" value="XM_014807167.1"/>
</dbReference>
<feature type="transmembrane region" description="Helical" evidence="6">
    <location>
        <begin position="12"/>
        <end position="31"/>
    </location>
</feature>
<dbReference type="InterPro" id="IPR004031">
    <property type="entry name" value="PMP22/EMP/MP20/Claudin"/>
</dbReference>
<reference evidence="8" key="1">
    <citation type="submission" date="2025-08" db="UniProtKB">
        <authorList>
            <consortium name="RefSeq"/>
        </authorList>
    </citation>
    <scope>IDENTIFICATION</scope>
</reference>
<sequence length="270" mass="31007">MAGRQDNSMNMFVLIATGLVFASCFFILIAYCSPNWVEKDKRTANEFIKIGLWEVCFNGYRHPQYQYDKVFTGCRWIFHRDMYIIREYLEPSWFKAVQVFCTFSFLTVLLATGMTVATILQCCDARRLDRFYFLQGVTLAISCLCMVIGVIIFAVRGDDRNWMQYPHFNHLSWSFAMAIIGAATELGAAALYILLAIREYQQGPKTNEPLRFPPYGVRQSSSTPTSQGKPYPPSYQPTYQPTQQPQYQPTQQSQPYALNKAKSTSKEDTV</sequence>
<dbReference type="Pfam" id="PF13903">
    <property type="entry name" value="Claudin_2"/>
    <property type="match status" value="1"/>
</dbReference>
<evidence type="ECO:0000256" key="4">
    <source>
        <dbReference type="ARBA" id="ARBA00023136"/>
    </source>
</evidence>
<feature type="compositionally biased region" description="Low complexity" evidence="5">
    <location>
        <begin position="236"/>
        <end position="256"/>
    </location>
</feature>
<organism evidence="7 8">
    <name type="scientific">Priapulus caudatus</name>
    <name type="common">Priapulid worm</name>
    <dbReference type="NCBI Taxonomy" id="37621"/>
    <lineage>
        <taxon>Eukaryota</taxon>
        <taxon>Metazoa</taxon>
        <taxon>Ecdysozoa</taxon>
        <taxon>Scalidophora</taxon>
        <taxon>Priapulida</taxon>
        <taxon>Priapulimorpha</taxon>
        <taxon>Priapulimorphida</taxon>
        <taxon>Priapulidae</taxon>
        <taxon>Priapulus</taxon>
    </lineage>
</organism>
<evidence type="ECO:0000256" key="3">
    <source>
        <dbReference type="ARBA" id="ARBA00022989"/>
    </source>
</evidence>
<keyword evidence="2 6" id="KW-0812">Transmembrane</keyword>
<accession>A0ABM1DRT2</accession>
<feature type="transmembrane region" description="Helical" evidence="6">
    <location>
        <begin position="132"/>
        <end position="155"/>
    </location>
</feature>
<comment type="subcellular location">
    <subcellularLocation>
        <location evidence="1">Membrane</location>
        <topology evidence="1">Multi-pass membrane protein</topology>
    </subcellularLocation>
</comment>
<evidence type="ECO:0000313" key="8">
    <source>
        <dbReference type="RefSeq" id="XP_014662653.1"/>
    </source>
</evidence>
<dbReference type="PANTHER" id="PTHR21284:SF6">
    <property type="entry name" value="SINUOUS"/>
    <property type="match status" value="1"/>
</dbReference>
<name>A0ABM1DRT2_PRICU</name>
<evidence type="ECO:0000256" key="2">
    <source>
        <dbReference type="ARBA" id="ARBA00022692"/>
    </source>
</evidence>
<dbReference type="GeneID" id="106805534"/>
<dbReference type="Gene3D" id="1.20.140.150">
    <property type="match status" value="1"/>
</dbReference>
<dbReference type="PANTHER" id="PTHR21284">
    <property type="entry name" value="EG:80H7.2 PROTEIN"/>
    <property type="match status" value="1"/>
</dbReference>
<feature type="region of interest" description="Disordered" evidence="5">
    <location>
        <begin position="207"/>
        <end position="270"/>
    </location>
</feature>
<feature type="transmembrane region" description="Helical" evidence="6">
    <location>
        <begin position="96"/>
        <end position="120"/>
    </location>
</feature>
<gene>
    <name evidence="8" type="primary">LOC106805534</name>
</gene>
<evidence type="ECO:0000313" key="7">
    <source>
        <dbReference type="Proteomes" id="UP000695022"/>
    </source>
</evidence>
<keyword evidence="3 6" id="KW-1133">Transmembrane helix</keyword>
<evidence type="ECO:0000256" key="6">
    <source>
        <dbReference type="SAM" id="Phobius"/>
    </source>
</evidence>
<dbReference type="Proteomes" id="UP000695022">
    <property type="component" value="Unplaced"/>
</dbReference>
<feature type="compositionally biased region" description="Polar residues" evidence="5">
    <location>
        <begin position="218"/>
        <end position="228"/>
    </location>
</feature>
<feature type="transmembrane region" description="Helical" evidence="6">
    <location>
        <begin position="175"/>
        <end position="197"/>
    </location>
</feature>
<keyword evidence="4 6" id="KW-0472">Membrane</keyword>